<dbReference type="InterPro" id="IPR036852">
    <property type="entry name" value="Peptidase_S8/S53_dom_sf"/>
</dbReference>
<sequence>MTTQNWMNDSNFHGYPSWERDLLGADYGDYVPIFVDIFAPEGGTLSDGINSILDSDVIHISQAEVDTLRRELRYLQDASLDSLHSLIYWPTDHQQPLPEHLQIRHIGASVGNVKTGHGAPIQSPACNVSNHPEGGAIIGIIDGDIGYLNASFRRAQRTRFLEIWMQAEFPNAPVDQGGIILNTDDIQAEIASPKSEHQIYAEHAARLSAARPMVTGRRVSHGTHVLDLAANNAGTQDLPILAVQLPAEAIRATSGRRLETHVASGLRWIVTGALRAGAAHSGLVVNLSLGALGGAGDDSTFLGNWMKDEIARYDRLSNTTGRMDIVAAYGNARVERLVARGVVSATDPLQLTWRVQPDDRSDSMIELRADQMADMVLTLTAPDRTGHIWQGAWPQAGDRHLLLRGGKIVGGIYGYSDSAGQSSVLIALAPTKSNEGAAHAPSGGWGVSLTNGGVVDCQFSAKVQRDDTPGTYWQLGRQSSLDAPAGWIYDAEQGAYVAPAPNNPITRKGTAVSFAGVQHDHIHLVSAFRPKTGTSDVVTASSYSAEPTAADTTDKPDWSAQGDDGVMLRGIRAAGRLSGSYARLSGSSVAAPQVTAYLVQQHRNVPRPPPIVVDQIDGPQGPLRLGEQRLPRR</sequence>
<dbReference type="RefSeq" id="WP_097929453.1">
    <property type="nucleotide sequence ID" value="NZ_OCTN01000002.1"/>
</dbReference>
<evidence type="ECO:0000313" key="4">
    <source>
        <dbReference type="Proteomes" id="UP000220034"/>
    </source>
</evidence>
<feature type="domain" description="Peptidase S8/S53" evidence="2">
    <location>
        <begin position="218"/>
        <end position="598"/>
    </location>
</feature>
<protein>
    <submittedName>
        <fullName evidence="3">Subtilase family protein</fullName>
    </submittedName>
</protein>
<dbReference type="InterPro" id="IPR000209">
    <property type="entry name" value="Peptidase_S8/S53_dom"/>
</dbReference>
<dbReference type="Pfam" id="PF00082">
    <property type="entry name" value="Peptidase_S8"/>
    <property type="match status" value="1"/>
</dbReference>
<dbReference type="EMBL" id="OCTN01000002">
    <property type="protein sequence ID" value="SOH93911.1"/>
    <property type="molecule type" value="Genomic_DNA"/>
</dbReference>
<evidence type="ECO:0000256" key="1">
    <source>
        <dbReference type="SAM" id="MobiDB-lite"/>
    </source>
</evidence>
<organism evidence="3 4">
    <name type="scientific">Pontivivens marinum</name>
    <dbReference type="NCBI Taxonomy" id="1690039"/>
    <lineage>
        <taxon>Bacteria</taxon>
        <taxon>Pseudomonadati</taxon>
        <taxon>Pseudomonadota</taxon>
        <taxon>Alphaproteobacteria</taxon>
        <taxon>Rhodobacterales</taxon>
        <taxon>Paracoccaceae</taxon>
        <taxon>Pontivivens</taxon>
    </lineage>
</organism>
<name>A0A2C9CQT8_9RHOB</name>
<gene>
    <name evidence="3" type="ORF">SAMN06273572_102590</name>
</gene>
<dbReference type="Gene3D" id="2.60.120.1290">
    <property type="match status" value="1"/>
</dbReference>
<evidence type="ECO:0000259" key="2">
    <source>
        <dbReference type="Pfam" id="PF00082"/>
    </source>
</evidence>
<reference evidence="4" key="1">
    <citation type="submission" date="2017-09" db="EMBL/GenBank/DDBJ databases">
        <authorList>
            <person name="Varghese N."/>
            <person name="Submissions S."/>
        </authorList>
    </citation>
    <scope>NUCLEOTIDE SEQUENCE [LARGE SCALE GENOMIC DNA]</scope>
    <source>
        <strain evidence="4">C7</strain>
    </source>
</reference>
<proteinExistence type="predicted"/>
<dbReference type="GO" id="GO:0006508">
    <property type="term" value="P:proteolysis"/>
    <property type="evidence" value="ECO:0007669"/>
    <property type="project" value="InterPro"/>
</dbReference>
<feature type="region of interest" description="Disordered" evidence="1">
    <location>
        <begin position="605"/>
        <end position="633"/>
    </location>
</feature>
<dbReference type="AlphaFoldDB" id="A0A2C9CQT8"/>
<dbReference type="SUPFAM" id="SSF52743">
    <property type="entry name" value="Subtilisin-like"/>
    <property type="match status" value="1"/>
</dbReference>
<dbReference type="Gene3D" id="3.40.50.200">
    <property type="entry name" value="Peptidase S8/S53 domain"/>
    <property type="match status" value="1"/>
</dbReference>
<accession>A0A2C9CQT8</accession>
<feature type="region of interest" description="Disordered" evidence="1">
    <location>
        <begin position="540"/>
        <end position="563"/>
    </location>
</feature>
<dbReference type="Proteomes" id="UP000220034">
    <property type="component" value="Unassembled WGS sequence"/>
</dbReference>
<evidence type="ECO:0000313" key="3">
    <source>
        <dbReference type="EMBL" id="SOH93911.1"/>
    </source>
</evidence>
<dbReference type="GO" id="GO:0004252">
    <property type="term" value="F:serine-type endopeptidase activity"/>
    <property type="evidence" value="ECO:0007669"/>
    <property type="project" value="InterPro"/>
</dbReference>
<keyword evidence="4" id="KW-1185">Reference proteome</keyword>